<evidence type="ECO:0000256" key="1">
    <source>
        <dbReference type="SAM" id="MobiDB-lite"/>
    </source>
</evidence>
<feature type="compositionally biased region" description="Basic and acidic residues" evidence="1">
    <location>
        <begin position="218"/>
        <end position="233"/>
    </location>
</feature>
<keyword evidence="2" id="KW-0732">Signal</keyword>
<evidence type="ECO:0008006" key="5">
    <source>
        <dbReference type="Google" id="ProtNLM"/>
    </source>
</evidence>
<dbReference type="Proteomes" id="UP000515947">
    <property type="component" value="Chromosome"/>
</dbReference>
<feature type="chain" id="PRO_5028849581" description="DUF4352 domain-containing protein" evidence="2">
    <location>
        <begin position="39"/>
        <end position="245"/>
    </location>
</feature>
<proteinExistence type="predicted"/>
<sequence>MPEMKNRRSARPALRSAAVPALALALAAGLAGCSTDDAAEPAAGTSSGSPSASTSPTTDVSVPAGVELTPQGEDLSFGDTATVAFEPDQKRSTVLDLTVTGARQGTLDDFKGFILDDPYKKKANYYYVDVKVKNVGEGEVGGLPVPLWGVNADNTLLPAVNFTTTFKPCASTPLPKKFGPGQKVSTCLVYLSPDHGTLESLSFRPDQAFDPIEWTGKVEKAKADKPKKADQKSKQAKKSKKNKNG</sequence>
<dbReference type="PROSITE" id="PS51257">
    <property type="entry name" value="PROKAR_LIPOPROTEIN"/>
    <property type="match status" value="1"/>
</dbReference>
<dbReference type="RefSeq" id="WP_187579158.1">
    <property type="nucleotide sequence ID" value="NZ_CP060713.1"/>
</dbReference>
<name>A0A7G9RCJ1_9ACTN</name>
<feature type="compositionally biased region" description="Low complexity" evidence="1">
    <location>
        <begin position="41"/>
        <end position="64"/>
    </location>
</feature>
<keyword evidence="4" id="KW-1185">Reference proteome</keyword>
<evidence type="ECO:0000313" key="4">
    <source>
        <dbReference type="Proteomes" id="UP000515947"/>
    </source>
</evidence>
<dbReference type="AlphaFoldDB" id="A0A7G9RCJ1"/>
<gene>
    <name evidence="3" type="ORF">H9L09_02230</name>
</gene>
<dbReference type="EMBL" id="CP060713">
    <property type="protein sequence ID" value="QNN53316.1"/>
    <property type="molecule type" value="Genomic_DNA"/>
</dbReference>
<evidence type="ECO:0000256" key="2">
    <source>
        <dbReference type="SAM" id="SignalP"/>
    </source>
</evidence>
<feature type="region of interest" description="Disordered" evidence="1">
    <location>
        <begin position="218"/>
        <end position="245"/>
    </location>
</feature>
<feature type="signal peptide" evidence="2">
    <location>
        <begin position="1"/>
        <end position="38"/>
    </location>
</feature>
<protein>
    <recommendedName>
        <fullName evidence="5">DUF4352 domain-containing protein</fullName>
    </recommendedName>
</protein>
<feature type="region of interest" description="Disordered" evidence="1">
    <location>
        <begin position="36"/>
        <end position="75"/>
    </location>
</feature>
<dbReference type="KEGG" id="nmes:H9L09_02230"/>
<evidence type="ECO:0000313" key="3">
    <source>
        <dbReference type="EMBL" id="QNN53316.1"/>
    </source>
</evidence>
<reference evidence="3 4" key="1">
    <citation type="submission" date="2020-08" db="EMBL/GenBank/DDBJ databases">
        <title>Genome sequence of Nocardioides mesophilus KACC 16243T.</title>
        <authorList>
            <person name="Hyun D.-W."/>
            <person name="Bae J.-W."/>
        </authorList>
    </citation>
    <scope>NUCLEOTIDE SEQUENCE [LARGE SCALE GENOMIC DNA]</scope>
    <source>
        <strain evidence="3 4">KACC 16243</strain>
    </source>
</reference>
<organism evidence="3 4">
    <name type="scientific">Nocardioides mesophilus</name>
    <dbReference type="NCBI Taxonomy" id="433659"/>
    <lineage>
        <taxon>Bacteria</taxon>
        <taxon>Bacillati</taxon>
        <taxon>Actinomycetota</taxon>
        <taxon>Actinomycetes</taxon>
        <taxon>Propionibacteriales</taxon>
        <taxon>Nocardioidaceae</taxon>
        <taxon>Nocardioides</taxon>
    </lineage>
</organism>
<feature type="compositionally biased region" description="Basic residues" evidence="1">
    <location>
        <begin position="234"/>
        <end position="245"/>
    </location>
</feature>
<accession>A0A7G9RCJ1</accession>